<evidence type="ECO:0000256" key="3">
    <source>
        <dbReference type="ARBA" id="ARBA00008915"/>
    </source>
</evidence>
<gene>
    <name evidence="18" type="ORF">FHL15_007023</name>
</gene>
<accession>A0A553HW18</accession>
<comment type="subunit">
    <text evidence="16">Complex I is composed of 45 different subunits. Interacts with BCAP31.</text>
</comment>
<evidence type="ECO:0000256" key="8">
    <source>
        <dbReference type="ARBA" id="ARBA00022792"/>
    </source>
</evidence>
<dbReference type="InterPro" id="IPR019329">
    <property type="entry name" value="NADH_UbQ_OxRdtase_ESSS_su"/>
</dbReference>
<evidence type="ECO:0000256" key="11">
    <source>
        <dbReference type="ARBA" id="ARBA00022989"/>
    </source>
</evidence>
<dbReference type="PANTHER" id="PTHR40637">
    <property type="entry name" value="ESSS SUBUNIT OF NADH:UBIQUINONE OXIDOREDUCTASE (COMPLEX I) PROTEIN"/>
    <property type="match status" value="1"/>
</dbReference>
<sequence>MSLTYELTRPDSIQRLSLCHKSHPQIKHLLSSSSTNSRTEYSSIGGSLRYDNSSSRHPRNLHSFRDEHTYSSLEQDTSISISPYQKPISPPPSINLQIIDGPRSIPITNPTTRVQHSTPLLSPIERSEKERKEKKRKMPAVRATTTTAVRATRALALQQQSTTTRPFTASARTSASHGPQYDPPTGWLFGVKPGEKYQKEGWETPFFYGFCGSLVLAGVAYGFKPDTSIQTWALEEARRRLEAEGILEDPSKK</sequence>
<dbReference type="PANTHER" id="PTHR40637:SF1">
    <property type="entry name" value="ESSS SUBUNIT OF NADH:UBIQUINONE OXIDOREDUCTASE (COMPLEX I) PROTEIN"/>
    <property type="match status" value="1"/>
</dbReference>
<feature type="compositionally biased region" description="Polar residues" evidence="17">
    <location>
        <begin position="109"/>
        <end position="120"/>
    </location>
</feature>
<organism evidence="18 19">
    <name type="scientific">Xylaria flabelliformis</name>
    <dbReference type="NCBI Taxonomy" id="2512241"/>
    <lineage>
        <taxon>Eukaryota</taxon>
        <taxon>Fungi</taxon>
        <taxon>Dikarya</taxon>
        <taxon>Ascomycota</taxon>
        <taxon>Pezizomycotina</taxon>
        <taxon>Sordariomycetes</taxon>
        <taxon>Xylariomycetidae</taxon>
        <taxon>Xylariales</taxon>
        <taxon>Xylariaceae</taxon>
        <taxon>Xylaria</taxon>
    </lineage>
</organism>
<feature type="compositionally biased region" description="Polar residues" evidence="17">
    <location>
        <begin position="166"/>
        <end position="177"/>
    </location>
</feature>
<evidence type="ECO:0000256" key="9">
    <source>
        <dbReference type="ARBA" id="ARBA00022946"/>
    </source>
</evidence>
<evidence type="ECO:0000256" key="13">
    <source>
        <dbReference type="ARBA" id="ARBA00023136"/>
    </source>
</evidence>
<keyword evidence="13" id="KW-0472">Membrane</keyword>
<dbReference type="EMBL" id="VFLP01000039">
    <property type="protein sequence ID" value="TRX92156.1"/>
    <property type="molecule type" value="Genomic_DNA"/>
</dbReference>
<evidence type="ECO:0000256" key="2">
    <source>
        <dbReference type="ARBA" id="ARBA00004434"/>
    </source>
</evidence>
<feature type="region of interest" description="Disordered" evidence="17">
    <location>
        <begin position="109"/>
        <end position="144"/>
    </location>
</feature>
<feature type="region of interest" description="Disordered" evidence="17">
    <location>
        <begin position="29"/>
        <end position="91"/>
    </location>
</feature>
<keyword evidence="11" id="KW-1133">Transmembrane helix</keyword>
<feature type="region of interest" description="Disordered" evidence="17">
    <location>
        <begin position="159"/>
        <end position="185"/>
    </location>
</feature>
<keyword evidence="5" id="KW-0813">Transport</keyword>
<evidence type="ECO:0000256" key="14">
    <source>
        <dbReference type="ARBA" id="ARBA00030753"/>
    </source>
</evidence>
<evidence type="ECO:0000256" key="5">
    <source>
        <dbReference type="ARBA" id="ARBA00022448"/>
    </source>
</evidence>
<dbReference type="Proteomes" id="UP000319160">
    <property type="component" value="Unassembled WGS sequence"/>
</dbReference>
<feature type="compositionally biased region" description="Polar residues" evidence="17">
    <location>
        <begin position="70"/>
        <end position="83"/>
    </location>
</feature>
<evidence type="ECO:0000313" key="18">
    <source>
        <dbReference type="EMBL" id="TRX92156.1"/>
    </source>
</evidence>
<dbReference type="GO" id="GO:0005743">
    <property type="term" value="C:mitochondrial inner membrane"/>
    <property type="evidence" value="ECO:0007669"/>
    <property type="project" value="UniProtKB-SubCell"/>
</dbReference>
<keyword evidence="10" id="KW-0249">Electron transport</keyword>
<evidence type="ECO:0000256" key="16">
    <source>
        <dbReference type="ARBA" id="ARBA00046528"/>
    </source>
</evidence>
<feature type="compositionally biased region" description="Low complexity" evidence="17">
    <location>
        <begin position="31"/>
        <end position="43"/>
    </location>
</feature>
<comment type="subcellular location">
    <subcellularLocation>
        <location evidence="2">Mitochondrion inner membrane</location>
        <topology evidence="2">Single-pass membrane protein</topology>
    </subcellularLocation>
</comment>
<keyword evidence="9" id="KW-0809">Transit peptide</keyword>
<comment type="function">
    <text evidence="1">Accessory subunit of the mitochondrial membrane respiratory chain NADH dehydrogenase (Complex I), that is believed not to be involved in catalysis. Complex I functions in the transfer of electrons from NADH to the respiratory chain. The immediate electron acceptor for the enzyme is believed to be ubiquinone.</text>
</comment>
<dbReference type="OrthoDB" id="2147978at2759"/>
<keyword evidence="12" id="KW-0496">Mitochondrion</keyword>
<proteinExistence type="inferred from homology"/>
<evidence type="ECO:0000256" key="17">
    <source>
        <dbReference type="SAM" id="MobiDB-lite"/>
    </source>
</evidence>
<comment type="caution">
    <text evidence="18">The sequence shown here is derived from an EMBL/GenBank/DDBJ whole genome shotgun (WGS) entry which is preliminary data.</text>
</comment>
<evidence type="ECO:0000256" key="7">
    <source>
        <dbReference type="ARBA" id="ARBA00022692"/>
    </source>
</evidence>
<evidence type="ECO:0000313" key="19">
    <source>
        <dbReference type="Proteomes" id="UP000319160"/>
    </source>
</evidence>
<evidence type="ECO:0000256" key="10">
    <source>
        <dbReference type="ARBA" id="ARBA00022982"/>
    </source>
</evidence>
<name>A0A553HW18_9PEZI</name>
<dbReference type="Pfam" id="PF10183">
    <property type="entry name" value="ESSS"/>
    <property type="match status" value="1"/>
</dbReference>
<dbReference type="AlphaFoldDB" id="A0A553HW18"/>
<evidence type="ECO:0000256" key="1">
    <source>
        <dbReference type="ARBA" id="ARBA00003195"/>
    </source>
</evidence>
<reference evidence="19" key="1">
    <citation type="submission" date="2019-06" db="EMBL/GenBank/DDBJ databases">
        <title>Draft genome sequence of the griseofulvin-producing fungus Xylaria cubensis strain G536.</title>
        <authorList>
            <person name="Mead M.E."/>
            <person name="Raja H.A."/>
            <person name="Steenwyk J.L."/>
            <person name="Knowles S.L."/>
            <person name="Oberlies N.H."/>
            <person name="Rokas A."/>
        </authorList>
    </citation>
    <scope>NUCLEOTIDE SEQUENCE [LARGE SCALE GENOMIC DNA]</scope>
    <source>
        <strain evidence="19">G536</strain>
    </source>
</reference>
<dbReference type="STRING" id="2512241.A0A553HW18"/>
<evidence type="ECO:0000256" key="6">
    <source>
        <dbReference type="ARBA" id="ARBA00022660"/>
    </source>
</evidence>
<keyword evidence="8" id="KW-0999">Mitochondrion inner membrane</keyword>
<comment type="similarity">
    <text evidence="3">Belongs to the complex I NDUFB11 subunit family.</text>
</comment>
<evidence type="ECO:0000256" key="4">
    <source>
        <dbReference type="ARBA" id="ARBA00018632"/>
    </source>
</evidence>
<evidence type="ECO:0000256" key="12">
    <source>
        <dbReference type="ARBA" id="ARBA00023128"/>
    </source>
</evidence>
<protein>
    <recommendedName>
        <fullName evidence="4">NADH dehydrogenase [ubiquinone] 1 beta subcomplex subunit 11, mitochondrial</fullName>
    </recommendedName>
    <alternativeName>
        <fullName evidence="15">Complex I-ESSS</fullName>
    </alternativeName>
    <alternativeName>
        <fullName evidence="14">NADH-ubiquinone oxidoreductase ESSS subunit</fullName>
    </alternativeName>
</protein>
<keyword evidence="6" id="KW-0679">Respiratory chain</keyword>
<keyword evidence="7" id="KW-0812">Transmembrane</keyword>
<keyword evidence="19" id="KW-1185">Reference proteome</keyword>
<evidence type="ECO:0000256" key="15">
    <source>
        <dbReference type="ARBA" id="ARBA00031387"/>
    </source>
</evidence>